<dbReference type="CDD" id="cd09917">
    <property type="entry name" value="F-box_SF"/>
    <property type="match status" value="1"/>
</dbReference>
<evidence type="ECO:0000313" key="2">
    <source>
        <dbReference type="EMBL" id="OXA39922.1"/>
    </source>
</evidence>
<dbReference type="Gene3D" id="1.20.1280.50">
    <property type="match status" value="1"/>
</dbReference>
<keyword evidence="3" id="KW-1185">Reference proteome</keyword>
<dbReference type="Proteomes" id="UP000198287">
    <property type="component" value="Unassembled WGS sequence"/>
</dbReference>
<dbReference type="AlphaFoldDB" id="A0A226D2W2"/>
<dbReference type="SUPFAM" id="SSF81383">
    <property type="entry name" value="F-box domain"/>
    <property type="match status" value="1"/>
</dbReference>
<organism evidence="2 3">
    <name type="scientific">Folsomia candida</name>
    <name type="common">Springtail</name>
    <dbReference type="NCBI Taxonomy" id="158441"/>
    <lineage>
        <taxon>Eukaryota</taxon>
        <taxon>Metazoa</taxon>
        <taxon>Ecdysozoa</taxon>
        <taxon>Arthropoda</taxon>
        <taxon>Hexapoda</taxon>
        <taxon>Collembola</taxon>
        <taxon>Entomobryomorpha</taxon>
        <taxon>Isotomoidea</taxon>
        <taxon>Isotomidae</taxon>
        <taxon>Proisotominae</taxon>
        <taxon>Folsomia</taxon>
    </lineage>
</organism>
<gene>
    <name evidence="2" type="ORF">Fcan01_25241</name>
</gene>
<reference evidence="2 3" key="1">
    <citation type="submission" date="2015-12" db="EMBL/GenBank/DDBJ databases">
        <title>The genome of Folsomia candida.</title>
        <authorList>
            <person name="Faddeeva A."/>
            <person name="Derks M.F."/>
            <person name="Anvar Y."/>
            <person name="Smit S."/>
            <person name="Van Straalen N."/>
            <person name="Roelofs D."/>
        </authorList>
    </citation>
    <scope>NUCLEOTIDE SEQUENCE [LARGE SCALE GENOMIC DNA]</scope>
    <source>
        <strain evidence="2 3">VU population</strain>
        <tissue evidence="2">Whole body</tissue>
    </source>
</reference>
<comment type="caution">
    <text evidence="2">The sequence shown here is derived from an EMBL/GenBank/DDBJ whole genome shotgun (WGS) entry which is preliminary data.</text>
</comment>
<evidence type="ECO:0000313" key="3">
    <source>
        <dbReference type="Proteomes" id="UP000198287"/>
    </source>
</evidence>
<feature type="region of interest" description="Disordered" evidence="1">
    <location>
        <begin position="916"/>
        <end position="938"/>
    </location>
</feature>
<sequence>MAGMDGVLFSKVCLPCSHKYFCYVCSEFKCICSEDSVDNSADGDKVVVVAGSSNSHVKANVAKGVGATSWQRFAILPYQDRRKFTLGTKYTSWQDQGEFIFLNIDDKNGSDVDDYSDDDDSYEGDDNNTAGASLLETSCDNGQYYVMPGSGIELVINGEKRRNYRVKLNFGDRLEIGWEGEVVKLLFKERTFKPDVEKEEENVETEVVGDRSREENNVDFTPLQNHLILPKILSYLPIQSLKCARLVCKDWNEVGSKILPSTGYATFRYEHDYGSYEDVNASMKFHRYLQEMQNMPMPNWKLFIPKFELHQFPNPSPLPSSVYRIPKDKPGEKYITDLIWFLHPNRGHLVKRLKLYGTMESNFDYKIFLKVVTGLQENLEELKLIAPFETREEYKIAKNLDFKRLKYFSCYLSNLEGSISFDANELVWVAPWASAIVGVERMRISGFSDIPSWFVKRLEIIGPSSFHNLTQFAFDVYDYTVVSIGLDFAAGLKQPLKLLRVSELLDVENCHKFENLVEKNAKSLESLGFIVSTIRNDKKVKSLQIRLPALPKLQKLFFSVERGPVLYYNRSEIKVTLTFPGVSETVNYKEHLPSIRCMKIHPEGGSGRYEEYQPEGNLRFPKLKVFSFFLNRFVESNPLNHAYLAPWASAIVGVEEIRIVGCPVMASIFMQSMQDVGPSSFPKLTAFKMKLFSIFPFQPLQPSLQLDFLFGLTQSLKSLSVSELLRMEDFRKVENLVEKNAKSLELLKITVSTQGDAKAGLDYDTYGKSEAKVGLKFPGDTGIVNYKAHLPSIRSMKLFPISEFEDGASWEECGDFFDTFLPKKDEQEVCKSLQILDIPYEIGDKAKIPFPRGAELAGMFPNVGNEFMTKFRNLALQPDWDGVLFSNVRSSGSRLCIGCKKLRCICWDADKRKMPDHPKMVDDSANSGATAGDVPIQN</sequence>
<accession>A0A226D2W2</accession>
<protein>
    <submittedName>
        <fullName evidence="2">Uncharacterized protein</fullName>
    </submittedName>
</protein>
<dbReference type="EMBL" id="LNIX01000036">
    <property type="protein sequence ID" value="OXA39922.1"/>
    <property type="molecule type" value="Genomic_DNA"/>
</dbReference>
<name>A0A226D2W2_FOLCA</name>
<proteinExistence type="predicted"/>
<evidence type="ECO:0000256" key="1">
    <source>
        <dbReference type="SAM" id="MobiDB-lite"/>
    </source>
</evidence>
<dbReference type="InterPro" id="IPR036047">
    <property type="entry name" value="F-box-like_dom_sf"/>
</dbReference>